<dbReference type="CDD" id="cd00293">
    <property type="entry name" value="USP-like"/>
    <property type="match status" value="1"/>
</dbReference>
<dbReference type="RefSeq" id="WP_137682203.1">
    <property type="nucleotide sequence ID" value="NZ_BIXZ01000001.1"/>
</dbReference>
<dbReference type="PRINTS" id="PR01438">
    <property type="entry name" value="UNVRSLSTRESS"/>
</dbReference>
<reference evidence="3 4" key="1">
    <citation type="submission" date="2019-02" db="EMBL/GenBank/DDBJ databases">
        <title>Haloarcula mannanilyticum sp. nov., a mannan degrading haloarchaeon isolated from commercial salt.</title>
        <authorList>
            <person name="Enomoto S."/>
            <person name="Shimane Y."/>
            <person name="Kamekura M."/>
            <person name="Ito T."/>
            <person name="Moriya O."/>
            <person name="Ihara K."/>
            <person name="Takahashi-Ando N."/>
            <person name="Fukushima Y."/>
            <person name="Yoshida Y."/>
            <person name="Usama R."/>
            <person name="Takai K."/>
            <person name="Minegishi H."/>
        </authorList>
    </citation>
    <scope>NUCLEOTIDE SEQUENCE [LARGE SCALE GENOMIC DNA]</scope>
    <source>
        <strain evidence="3 4">MD130-1</strain>
    </source>
</reference>
<evidence type="ECO:0000256" key="1">
    <source>
        <dbReference type="ARBA" id="ARBA00008791"/>
    </source>
</evidence>
<accession>A0A4C2EDD8</accession>
<comment type="similarity">
    <text evidence="1">Belongs to the universal stress protein A family.</text>
</comment>
<keyword evidence="4" id="KW-1185">Reference proteome</keyword>
<dbReference type="AlphaFoldDB" id="A0A4C2EDD8"/>
<dbReference type="InterPro" id="IPR014729">
    <property type="entry name" value="Rossmann-like_a/b/a_fold"/>
</dbReference>
<proteinExistence type="inferred from homology"/>
<sequence>MYDRILLASDGTAASTNAESHAIALAAAHDAALHVLYVVDEDVYTAYSGDEYVDESEGPEHGLEETGQETLARIQADAEASGVDVTTTLKHGRPAESIIETATEADADVLVLGTKRRPAEYRSLLGSITDKVLRLTERPTVVVKTEVEA</sequence>
<protein>
    <submittedName>
        <fullName evidence="3">Universal stress protein UspA</fullName>
    </submittedName>
</protein>
<dbReference type="PANTHER" id="PTHR46268">
    <property type="entry name" value="STRESS RESPONSE PROTEIN NHAX"/>
    <property type="match status" value="1"/>
</dbReference>
<gene>
    <name evidence="3" type="ORF">Harman_04500</name>
</gene>
<dbReference type="OrthoDB" id="105697at2157"/>
<dbReference type="InterPro" id="IPR006016">
    <property type="entry name" value="UspA"/>
</dbReference>
<evidence type="ECO:0000313" key="3">
    <source>
        <dbReference type="EMBL" id="GCF12515.1"/>
    </source>
</evidence>
<comment type="caution">
    <text evidence="3">The sequence shown here is derived from an EMBL/GenBank/DDBJ whole genome shotgun (WGS) entry which is preliminary data.</text>
</comment>
<dbReference type="Pfam" id="PF00582">
    <property type="entry name" value="Usp"/>
    <property type="match status" value="1"/>
</dbReference>
<organism evidence="3 4">
    <name type="scientific">Haloarcula mannanilytica</name>
    <dbReference type="NCBI Taxonomy" id="2509225"/>
    <lineage>
        <taxon>Archaea</taxon>
        <taxon>Methanobacteriati</taxon>
        <taxon>Methanobacteriota</taxon>
        <taxon>Stenosarchaea group</taxon>
        <taxon>Halobacteria</taxon>
        <taxon>Halobacteriales</taxon>
        <taxon>Haloarculaceae</taxon>
        <taxon>Haloarcula</taxon>
    </lineage>
</organism>
<dbReference type="SUPFAM" id="SSF52402">
    <property type="entry name" value="Adenine nucleotide alpha hydrolases-like"/>
    <property type="match status" value="1"/>
</dbReference>
<dbReference type="Proteomes" id="UP000304382">
    <property type="component" value="Unassembled WGS sequence"/>
</dbReference>
<evidence type="ECO:0000259" key="2">
    <source>
        <dbReference type="Pfam" id="PF00582"/>
    </source>
</evidence>
<feature type="domain" description="UspA" evidence="2">
    <location>
        <begin position="1"/>
        <end position="144"/>
    </location>
</feature>
<dbReference type="EMBL" id="BIXZ01000001">
    <property type="protein sequence ID" value="GCF12515.1"/>
    <property type="molecule type" value="Genomic_DNA"/>
</dbReference>
<dbReference type="Gene3D" id="3.40.50.620">
    <property type="entry name" value="HUPs"/>
    <property type="match status" value="1"/>
</dbReference>
<evidence type="ECO:0000313" key="4">
    <source>
        <dbReference type="Proteomes" id="UP000304382"/>
    </source>
</evidence>
<dbReference type="InterPro" id="IPR006015">
    <property type="entry name" value="Universal_stress_UspA"/>
</dbReference>
<name>A0A4C2EDD8_9EURY</name>
<dbReference type="PANTHER" id="PTHR46268:SF6">
    <property type="entry name" value="UNIVERSAL STRESS PROTEIN UP12"/>
    <property type="match status" value="1"/>
</dbReference>